<evidence type="ECO:0000256" key="4">
    <source>
        <dbReference type="ARBA" id="ARBA00022827"/>
    </source>
</evidence>
<dbReference type="Pfam" id="PF08031">
    <property type="entry name" value="BBE"/>
    <property type="match status" value="1"/>
</dbReference>
<name>A0A2S5CX70_LYSSH</name>
<dbReference type="PROSITE" id="PS51387">
    <property type="entry name" value="FAD_PCMH"/>
    <property type="match status" value="1"/>
</dbReference>
<evidence type="ECO:0000256" key="1">
    <source>
        <dbReference type="ARBA" id="ARBA00001974"/>
    </source>
</evidence>
<sequence>MLKKVKLTGRIVSPGDPDYDEARTNNNLSLPKFPSKIVFCQRTKDVVNALKWVRENNEDFRIRSGRHSYENYSLINHGLVIDVSEMNDITINLDYGTARIEAGANLGQVYRTLWEHGMTIPGGTESSVGIVGLTLGGGIGMLSRPFGLTCDQLIEIEMVGASGHQGAELIRANRQMNSDLFWASCGGGGGNFGVVTALTFKLHPIAEVSLFNITWDWDDFEVAFDAWQKWAPYTDERLTSQIELKAKEVGDIVVQGIFVGAASELKKLLRPLRKSGSPTDVWIKEVPYMKAVRFFDVPSGNQPALRKRSGSFIEKTFPHAAILTMKQFLANAPNRNASIWHQSLRGAVSHIAPNRTAYYYRDALIAQEYITSWEQTQDEKENVQWVEELRRTLSPFTMGDYVNFPDQSIENWPTAYYGRNFRRLREVKTKYDPFNVFRFQQSIPPIRKWL</sequence>
<evidence type="ECO:0000256" key="3">
    <source>
        <dbReference type="ARBA" id="ARBA00022630"/>
    </source>
</evidence>
<dbReference type="InterPro" id="IPR016169">
    <property type="entry name" value="FAD-bd_PCMH_sub2"/>
</dbReference>
<protein>
    <submittedName>
        <fullName evidence="7">Putative FAD-linked oxidoreductase YvdP</fullName>
        <ecNumber evidence="7">1.21.-.-</ecNumber>
    </submittedName>
</protein>
<keyword evidence="5 7" id="KW-0560">Oxidoreductase</keyword>
<gene>
    <name evidence="7" type="primary">yvdP</name>
    <name evidence="7" type="ORF">LYSIN_00172</name>
</gene>
<comment type="cofactor">
    <cofactor evidence="1">
        <name>FAD</name>
        <dbReference type="ChEBI" id="CHEBI:57692"/>
    </cofactor>
</comment>
<dbReference type="Gene3D" id="3.30.465.10">
    <property type="match status" value="1"/>
</dbReference>
<evidence type="ECO:0000259" key="6">
    <source>
        <dbReference type="PROSITE" id="PS51387"/>
    </source>
</evidence>
<dbReference type="InterPro" id="IPR050416">
    <property type="entry name" value="FAD-linked_Oxidoreductase"/>
</dbReference>
<organism evidence="7 8">
    <name type="scientific">Lysinibacillus sphaericus</name>
    <name type="common">Bacillus sphaericus</name>
    <dbReference type="NCBI Taxonomy" id="1421"/>
    <lineage>
        <taxon>Bacteria</taxon>
        <taxon>Bacillati</taxon>
        <taxon>Bacillota</taxon>
        <taxon>Bacilli</taxon>
        <taxon>Bacillales</taxon>
        <taxon>Bacillaceae</taxon>
        <taxon>Lysinibacillus</taxon>
    </lineage>
</organism>
<evidence type="ECO:0000313" key="8">
    <source>
        <dbReference type="Proteomes" id="UP000237319"/>
    </source>
</evidence>
<comment type="caution">
    <text evidence="7">The sequence shown here is derived from an EMBL/GenBank/DDBJ whole genome shotgun (WGS) entry which is preliminary data.</text>
</comment>
<keyword evidence="4" id="KW-0274">FAD</keyword>
<dbReference type="GO" id="GO:0016491">
    <property type="term" value="F:oxidoreductase activity"/>
    <property type="evidence" value="ECO:0007669"/>
    <property type="project" value="UniProtKB-KW"/>
</dbReference>
<evidence type="ECO:0000256" key="5">
    <source>
        <dbReference type="ARBA" id="ARBA00023002"/>
    </source>
</evidence>
<proteinExistence type="inferred from homology"/>
<comment type="similarity">
    <text evidence="2">Belongs to the oxygen-dependent FAD-linked oxidoreductase family.</text>
</comment>
<keyword evidence="3" id="KW-0285">Flavoprotein</keyword>
<accession>A0A2S5CX70</accession>
<dbReference type="EC" id="1.21.-.-" evidence="7"/>
<dbReference type="GO" id="GO:0071949">
    <property type="term" value="F:FAD binding"/>
    <property type="evidence" value="ECO:0007669"/>
    <property type="project" value="InterPro"/>
</dbReference>
<dbReference type="InterPro" id="IPR016167">
    <property type="entry name" value="FAD-bd_PCMH_sub1"/>
</dbReference>
<feature type="domain" description="FAD-binding PCMH-type" evidence="6">
    <location>
        <begin position="30"/>
        <end position="205"/>
    </location>
</feature>
<evidence type="ECO:0000313" key="7">
    <source>
        <dbReference type="EMBL" id="POZ55390.1"/>
    </source>
</evidence>
<dbReference type="InterPro" id="IPR036318">
    <property type="entry name" value="FAD-bd_PCMH-like_sf"/>
</dbReference>
<dbReference type="Pfam" id="PF01565">
    <property type="entry name" value="FAD_binding_4"/>
    <property type="match status" value="1"/>
</dbReference>
<dbReference type="PANTHER" id="PTHR42973">
    <property type="entry name" value="BINDING OXIDOREDUCTASE, PUTATIVE (AFU_ORTHOLOGUE AFUA_1G17690)-RELATED"/>
    <property type="match status" value="1"/>
</dbReference>
<dbReference type="InterPro" id="IPR012951">
    <property type="entry name" value="BBE"/>
</dbReference>
<dbReference type="Gene3D" id="3.30.43.10">
    <property type="entry name" value="Uridine Diphospho-n-acetylenolpyruvylglucosamine Reductase, domain 2"/>
    <property type="match status" value="1"/>
</dbReference>
<dbReference type="Gene3D" id="3.40.462.20">
    <property type="match status" value="1"/>
</dbReference>
<dbReference type="InterPro" id="IPR016166">
    <property type="entry name" value="FAD-bd_PCMH"/>
</dbReference>
<reference evidence="7 8" key="1">
    <citation type="submission" date="2017-11" db="EMBL/GenBank/DDBJ databases">
        <title>Genome sequence of Lysinibacillus sphaericus, a lignin-degrading bacteria isolated from municipal solid waste soil.</title>
        <authorList>
            <person name="Persinoti G.F."/>
            <person name="Paixao D.A."/>
            <person name="Bugg T.D."/>
            <person name="Squina F.M."/>
        </authorList>
    </citation>
    <scope>NUCLEOTIDE SEQUENCE [LARGE SCALE GENOMIC DNA]</scope>
    <source>
        <strain evidence="7 8">A1</strain>
    </source>
</reference>
<dbReference type="InterPro" id="IPR006094">
    <property type="entry name" value="Oxid_FAD_bind_N"/>
</dbReference>
<dbReference type="SUPFAM" id="SSF56176">
    <property type="entry name" value="FAD-binding/transporter-associated domain-like"/>
    <property type="match status" value="1"/>
</dbReference>
<dbReference type="PANTHER" id="PTHR42973:SF39">
    <property type="entry name" value="FAD-BINDING PCMH-TYPE DOMAIN-CONTAINING PROTEIN"/>
    <property type="match status" value="1"/>
</dbReference>
<keyword evidence="8" id="KW-1185">Reference proteome</keyword>
<dbReference type="Proteomes" id="UP000237319">
    <property type="component" value="Unassembled WGS sequence"/>
</dbReference>
<dbReference type="AlphaFoldDB" id="A0A2S5CX70"/>
<evidence type="ECO:0000256" key="2">
    <source>
        <dbReference type="ARBA" id="ARBA00005466"/>
    </source>
</evidence>
<dbReference type="EMBL" id="PGLV01000001">
    <property type="protein sequence ID" value="POZ55390.1"/>
    <property type="molecule type" value="Genomic_DNA"/>
</dbReference>